<comment type="caution">
    <text evidence="2">The sequence shown here is derived from an EMBL/GenBank/DDBJ whole genome shotgun (WGS) entry which is preliminary data.</text>
</comment>
<organism evidence="2 3">
    <name type="scientific">Maribacter vaceletii</name>
    <dbReference type="NCBI Taxonomy" id="1206816"/>
    <lineage>
        <taxon>Bacteria</taxon>
        <taxon>Pseudomonadati</taxon>
        <taxon>Bacteroidota</taxon>
        <taxon>Flavobacteriia</taxon>
        <taxon>Flavobacteriales</taxon>
        <taxon>Flavobacteriaceae</taxon>
        <taxon>Maribacter</taxon>
    </lineage>
</organism>
<name>A0A495E8G6_9FLAO</name>
<dbReference type="PRINTS" id="PR00111">
    <property type="entry name" value="ABHYDROLASE"/>
</dbReference>
<accession>A0A495E8G6</accession>
<dbReference type="Gene3D" id="3.40.50.1820">
    <property type="entry name" value="alpha/beta hydrolase"/>
    <property type="match status" value="1"/>
</dbReference>
<dbReference type="EMBL" id="RBIQ01000008">
    <property type="protein sequence ID" value="RKR13096.1"/>
    <property type="molecule type" value="Genomic_DNA"/>
</dbReference>
<keyword evidence="3" id="KW-1185">Reference proteome</keyword>
<dbReference type="OrthoDB" id="9780932at2"/>
<sequence>MPTPTVPLYKVENQFTQKVLENKPTIIFIHGNSTSSIVWDHQLQEEKLKTFSMVAFDIPGHGKSPSLKDYSIKNLIQILIENCEQYKSVILIGHSFGGHLVMESLPYLSNCIGSLVFGAPPVKKPINIDVAFLPNEKMGNLFKGDLNKVEVSEFVKILVGENQNWIKPLTTHIKKSDSNFRTSLGGSIANGEFTDEYTILKESKIPIAILQGEKDSLVSVEYLHSLQIPQLWKNKIIIVPKSSHSPNMENPKAFNLLLLEFINYVVK</sequence>
<dbReference type="RefSeq" id="WP_121066605.1">
    <property type="nucleotide sequence ID" value="NZ_RBIQ01000008.1"/>
</dbReference>
<evidence type="ECO:0000259" key="1">
    <source>
        <dbReference type="Pfam" id="PF12697"/>
    </source>
</evidence>
<dbReference type="Proteomes" id="UP000269412">
    <property type="component" value="Unassembled WGS sequence"/>
</dbReference>
<dbReference type="InterPro" id="IPR050266">
    <property type="entry name" value="AB_hydrolase_sf"/>
</dbReference>
<proteinExistence type="predicted"/>
<dbReference type="InterPro" id="IPR000073">
    <property type="entry name" value="AB_hydrolase_1"/>
</dbReference>
<dbReference type="InterPro" id="IPR029058">
    <property type="entry name" value="AB_hydrolase_fold"/>
</dbReference>
<dbReference type="SUPFAM" id="SSF53474">
    <property type="entry name" value="alpha/beta-Hydrolases"/>
    <property type="match status" value="1"/>
</dbReference>
<evidence type="ECO:0000313" key="3">
    <source>
        <dbReference type="Proteomes" id="UP000269412"/>
    </source>
</evidence>
<dbReference type="AlphaFoldDB" id="A0A495E8G6"/>
<gene>
    <name evidence="2" type="ORF">CLV91_1810</name>
</gene>
<evidence type="ECO:0000313" key="2">
    <source>
        <dbReference type="EMBL" id="RKR13096.1"/>
    </source>
</evidence>
<feature type="domain" description="AB hydrolase-1" evidence="1">
    <location>
        <begin position="26"/>
        <end position="254"/>
    </location>
</feature>
<dbReference type="PANTHER" id="PTHR43798">
    <property type="entry name" value="MONOACYLGLYCEROL LIPASE"/>
    <property type="match status" value="1"/>
</dbReference>
<dbReference type="GO" id="GO:0016020">
    <property type="term" value="C:membrane"/>
    <property type="evidence" value="ECO:0007669"/>
    <property type="project" value="TreeGrafter"/>
</dbReference>
<protein>
    <submittedName>
        <fullName evidence="2">Pimeloyl-ACP methyl ester carboxylesterase</fullName>
    </submittedName>
</protein>
<dbReference type="Pfam" id="PF12697">
    <property type="entry name" value="Abhydrolase_6"/>
    <property type="match status" value="1"/>
</dbReference>
<reference evidence="2 3" key="1">
    <citation type="submission" date="2018-10" db="EMBL/GenBank/DDBJ databases">
        <title>Genomic Encyclopedia of Archaeal and Bacterial Type Strains, Phase II (KMG-II): from individual species to whole genera.</title>
        <authorList>
            <person name="Goeker M."/>
        </authorList>
    </citation>
    <scope>NUCLEOTIDE SEQUENCE [LARGE SCALE GENOMIC DNA]</scope>
    <source>
        <strain evidence="2 3">DSM 25230</strain>
    </source>
</reference>
<dbReference type="PANTHER" id="PTHR43798:SF33">
    <property type="entry name" value="HYDROLASE, PUTATIVE (AFU_ORTHOLOGUE AFUA_2G14860)-RELATED"/>
    <property type="match status" value="1"/>
</dbReference>